<evidence type="ECO:0000256" key="1">
    <source>
        <dbReference type="HAMAP-Rule" id="MF_01851"/>
    </source>
</evidence>
<dbReference type="PIRSF" id="PIRSF021332">
    <property type="entry name" value="DUF1054"/>
    <property type="match status" value="1"/>
</dbReference>
<dbReference type="STRING" id="392015.SAMN05421543_11353"/>
<dbReference type="HAMAP" id="MF_01851">
    <property type="entry name" value="UPF0637"/>
    <property type="match status" value="1"/>
</dbReference>
<sequence>MEFVGFTDEDFAVFEVPGLEARMDALKRTLRPKLEQLGRDFAAFLSDLLEEPMYAHVAKHARRTVNPPEDSWVAFAADRRGYKKHPHFQIGVWRTHAFATFGLISESPHRARFAAQLRAHAAEVVAAIPGHFVWIPDHTDPHAIPAATVDEAGLLRLADRLDTRQGELLTGVTFARAQTVAMGPAAFADAVKEAFRALKPLYPLIQTEVFQA</sequence>
<gene>
    <name evidence="2" type="ORF">SAMN05421543_11353</name>
</gene>
<evidence type="ECO:0000313" key="2">
    <source>
        <dbReference type="EMBL" id="SFU91669.1"/>
    </source>
</evidence>
<dbReference type="Gene3D" id="3.30.930.20">
    <property type="entry name" value="Protein of unknown function DUF1054"/>
    <property type="match status" value="1"/>
</dbReference>
<accession>A0A1I7K2Q1</accession>
<name>A0A1I7K2Q1_9BACL</name>
<protein>
    <recommendedName>
        <fullName evidence="1">UPF0637 protein SAMN05421543_11353</fullName>
    </recommendedName>
</protein>
<dbReference type="SUPFAM" id="SSF142913">
    <property type="entry name" value="YktB/PF0168-like"/>
    <property type="match status" value="1"/>
</dbReference>
<dbReference type="EMBL" id="FPBV01000013">
    <property type="protein sequence ID" value="SFU91669.1"/>
    <property type="molecule type" value="Genomic_DNA"/>
</dbReference>
<reference evidence="3" key="1">
    <citation type="submission" date="2016-10" db="EMBL/GenBank/DDBJ databases">
        <authorList>
            <person name="Varghese N."/>
        </authorList>
    </citation>
    <scope>NUCLEOTIDE SEQUENCE [LARGE SCALE GENOMIC DNA]</scope>
    <source>
        <strain evidence="3">DSM 17980</strain>
    </source>
</reference>
<dbReference type="InterPro" id="IPR053707">
    <property type="entry name" value="UPF0637_domain_sf"/>
</dbReference>
<dbReference type="InterPro" id="IPR009403">
    <property type="entry name" value="UPF0637"/>
</dbReference>
<evidence type="ECO:0000313" key="3">
    <source>
        <dbReference type="Proteomes" id="UP000183508"/>
    </source>
</evidence>
<keyword evidence="3" id="KW-1185">Reference proteome</keyword>
<dbReference type="OrthoDB" id="9812818at2"/>
<dbReference type="RefSeq" id="WP_074953393.1">
    <property type="nucleotide sequence ID" value="NZ_FPBV01000013.1"/>
</dbReference>
<proteinExistence type="inferred from homology"/>
<dbReference type="Pfam" id="PF06335">
    <property type="entry name" value="DUF1054"/>
    <property type="match status" value="1"/>
</dbReference>
<organism evidence="2 3">
    <name type="scientific">Alicyclobacillus macrosporangiidus</name>
    <dbReference type="NCBI Taxonomy" id="392015"/>
    <lineage>
        <taxon>Bacteria</taxon>
        <taxon>Bacillati</taxon>
        <taxon>Bacillota</taxon>
        <taxon>Bacilli</taxon>
        <taxon>Bacillales</taxon>
        <taxon>Alicyclobacillaceae</taxon>
        <taxon>Alicyclobacillus</taxon>
    </lineage>
</organism>
<comment type="similarity">
    <text evidence="1">Belongs to the UPF0637 family.</text>
</comment>
<dbReference type="AlphaFoldDB" id="A0A1I7K2Q1"/>
<dbReference type="Proteomes" id="UP000183508">
    <property type="component" value="Unassembled WGS sequence"/>
</dbReference>